<sequence length="133" mass="14479">MFKAEIINTIGNISSFEKIAMKQSIGAGEKINDMNSGEKLNIVAAAVFRVENDKAESGEYDCCVFKTIDDSGEIKYASTGSQSAIDSVFDAGDTEDLFADMPADMKAISFRVKKQSSKNNQGSFIILLPVEYI</sequence>
<reference evidence="1" key="1">
    <citation type="journal article" date="2021" name="Proc. Natl. Acad. Sci. U.S.A.">
        <title>A Catalog of Tens of Thousands of Viruses from Human Metagenomes Reveals Hidden Associations with Chronic Diseases.</title>
        <authorList>
            <person name="Tisza M.J."/>
            <person name="Buck C.B."/>
        </authorList>
    </citation>
    <scope>NUCLEOTIDE SEQUENCE</scope>
    <source>
        <strain evidence="1">Ct1ev3</strain>
    </source>
</reference>
<dbReference type="EMBL" id="BK015925">
    <property type="protein sequence ID" value="DAF85375.1"/>
    <property type="molecule type" value="Genomic_DNA"/>
</dbReference>
<evidence type="ECO:0000313" key="1">
    <source>
        <dbReference type="EMBL" id="DAF85375.1"/>
    </source>
</evidence>
<accession>A0A8S5TT87</accession>
<name>A0A8S5TT87_9CAUD</name>
<protein>
    <submittedName>
        <fullName evidence="1">Uncharacterized protein</fullName>
    </submittedName>
</protein>
<organism evidence="1">
    <name type="scientific">Podoviridae sp. ct1ev3</name>
    <dbReference type="NCBI Taxonomy" id="2825216"/>
    <lineage>
        <taxon>Viruses</taxon>
        <taxon>Duplodnaviria</taxon>
        <taxon>Heunggongvirae</taxon>
        <taxon>Uroviricota</taxon>
        <taxon>Caudoviricetes</taxon>
    </lineage>
</organism>
<proteinExistence type="predicted"/>